<protein>
    <submittedName>
        <fullName evidence="2">Membrane protein</fullName>
    </submittedName>
</protein>
<feature type="transmembrane region" description="Helical" evidence="1">
    <location>
        <begin position="88"/>
        <end position="106"/>
    </location>
</feature>
<evidence type="ECO:0000313" key="3">
    <source>
        <dbReference type="Proteomes" id="UP000032487"/>
    </source>
</evidence>
<dbReference type="PATRIC" id="fig|316.101.peg.3477"/>
<dbReference type="OrthoDB" id="9805314at2"/>
<reference evidence="2 3" key="1">
    <citation type="submission" date="2015-02" db="EMBL/GenBank/DDBJ databases">
        <title>Draft genome sequence of Pseudomonas stutzeri NT0128 isolated from wheat (Triticum turgidum) rhizosphere.</title>
        <authorList>
            <person name="Tovi N."/>
            <person name="Frenk S."/>
            <person name="Hadar Y."/>
            <person name="Minz D."/>
        </authorList>
    </citation>
    <scope>NUCLEOTIDE SEQUENCE [LARGE SCALE GENOMIC DNA]</scope>
    <source>
        <strain evidence="2 3">NT0128</strain>
    </source>
</reference>
<gene>
    <name evidence="2" type="ORF">UF78_02385</name>
</gene>
<keyword evidence="1" id="KW-1133">Transmembrane helix</keyword>
<evidence type="ECO:0000256" key="1">
    <source>
        <dbReference type="SAM" id="Phobius"/>
    </source>
</evidence>
<dbReference type="InterPro" id="IPR005496">
    <property type="entry name" value="Integral_membrane_TerC"/>
</dbReference>
<dbReference type="RefSeq" id="WP_045160473.1">
    <property type="nucleotide sequence ID" value="NZ_JYHV01000007.1"/>
</dbReference>
<dbReference type="PANTHER" id="PTHR30060:SF0">
    <property type="entry name" value="COILED-COIL PROTEIN (DUF2040)-RELATED"/>
    <property type="match status" value="1"/>
</dbReference>
<dbReference type="AlphaFoldDB" id="A0A0D9AU18"/>
<comment type="caution">
    <text evidence="2">The sequence shown here is derived from an EMBL/GenBank/DDBJ whole genome shotgun (WGS) entry which is preliminary data.</text>
</comment>
<feature type="transmembrane region" description="Helical" evidence="1">
    <location>
        <begin position="189"/>
        <end position="209"/>
    </location>
</feature>
<feature type="transmembrane region" description="Helical" evidence="1">
    <location>
        <begin position="158"/>
        <end position="177"/>
    </location>
</feature>
<name>A0A0D9AU18_STUST</name>
<dbReference type="Proteomes" id="UP000032487">
    <property type="component" value="Unassembled WGS sequence"/>
</dbReference>
<feature type="transmembrane region" description="Helical" evidence="1">
    <location>
        <begin position="127"/>
        <end position="152"/>
    </location>
</feature>
<dbReference type="GO" id="GO:0005886">
    <property type="term" value="C:plasma membrane"/>
    <property type="evidence" value="ECO:0007669"/>
    <property type="project" value="TreeGrafter"/>
</dbReference>
<proteinExistence type="predicted"/>
<keyword evidence="1" id="KW-0472">Membrane</keyword>
<feature type="transmembrane region" description="Helical" evidence="1">
    <location>
        <begin position="48"/>
        <end position="68"/>
    </location>
</feature>
<organism evidence="2 3">
    <name type="scientific">Stutzerimonas stutzeri</name>
    <name type="common">Pseudomonas stutzeri</name>
    <dbReference type="NCBI Taxonomy" id="316"/>
    <lineage>
        <taxon>Bacteria</taxon>
        <taxon>Pseudomonadati</taxon>
        <taxon>Pseudomonadota</taxon>
        <taxon>Gammaproteobacteria</taxon>
        <taxon>Pseudomonadales</taxon>
        <taxon>Pseudomonadaceae</taxon>
        <taxon>Stutzerimonas</taxon>
    </lineage>
</organism>
<dbReference type="PANTHER" id="PTHR30060">
    <property type="entry name" value="INNER MEMBRANE PROTEIN"/>
    <property type="match status" value="1"/>
</dbReference>
<sequence>MEWLSSPEIWVAFLTLTALEIVLGIDNIIFISILVGRLPKEQQPKARFFGLALAMGTRILLLLSIAWVMRLTNELFTVFDHGVSGRDLILFFGGLFLLFKSTMEIWHSVEGEEAQDGTTAGAAKAGFVGIILQIAVIDIVFSLDSVITAVGLVDNVQVMIAAIVIAVGVMMLAAGTISDFIDKHPTLKILALSFLIVVGTLLVAEAFGAHVPKGYVYFAMAFSLTVEALNIRMRKAMNRKLKEPVKLGKDIPD</sequence>
<dbReference type="EMBL" id="JYHV01000007">
    <property type="protein sequence ID" value="KJH84174.1"/>
    <property type="molecule type" value="Genomic_DNA"/>
</dbReference>
<evidence type="ECO:0000313" key="2">
    <source>
        <dbReference type="EMBL" id="KJH84174.1"/>
    </source>
</evidence>
<accession>A0A0D9AU18</accession>
<dbReference type="Pfam" id="PF03741">
    <property type="entry name" value="TerC"/>
    <property type="match status" value="1"/>
</dbReference>
<keyword evidence="1" id="KW-0812">Transmembrane</keyword>
<feature type="transmembrane region" description="Helical" evidence="1">
    <location>
        <begin position="12"/>
        <end position="36"/>
    </location>
</feature>
<feature type="transmembrane region" description="Helical" evidence="1">
    <location>
        <begin position="215"/>
        <end position="233"/>
    </location>
</feature>